<dbReference type="Proteomes" id="UP000662466">
    <property type="component" value="Unassembled WGS sequence"/>
</dbReference>
<evidence type="ECO:0000256" key="6">
    <source>
        <dbReference type="ARBA" id="ARBA00023242"/>
    </source>
</evidence>
<proteinExistence type="predicted"/>
<dbReference type="CDD" id="cd00067">
    <property type="entry name" value="GAL4"/>
    <property type="match status" value="1"/>
</dbReference>
<keyword evidence="11" id="KW-1185">Reference proteome</keyword>
<organism evidence="10 12">
    <name type="scientific">Aspergillus hiratsukae</name>
    <dbReference type="NCBI Taxonomy" id="1194566"/>
    <lineage>
        <taxon>Eukaryota</taxon>
        <taxon>Fungi</taxon>
        <taxon>Dikarya</taxon>
        <taxon>Ascomycota</taxon>
        <taxon>Pezizomycotina</taxon>
        <taxon>Eurotiomycetes</taxon>
        <taxon>Eurotiomycetidae</taxon>
        <taxon>Eurotiales</taxon>
        <taxon>Aspergillaceae</taxon>
        <taxon>Aspergillus</taxon>
        <taxon>Aspergillus subgen. Fumigati</taxon>
    </lineage>
</organism>
<feature type="region of interest" description="Disordered" evidence="7">
    <location>
        <begin position="281"/>
        <end position="307"/>
    </location>
</feature>
<evidence type="ECO:0000313" key="12">
    <source>
        <dbReference type="Proteomes" id="UP000662466"/>
    </source>
</evidence>
<dbReference type="EMBL" id="JACBAF010002023">
    <property type="protein sequence ID" value="KAF7169752.1"/>
    <property type="molecule type" value="Genomic_DNA"/>
</dbReference>
<feature type="region of interest" description="Disordered" evidence="7">
    <location>
        <begin position="430"/>
        <end position="478"/>
    </location>
</feature>
<evidence type="ECO:0000313" key="10">
    <source>
        <dbReference type="EMBL" id="KAF7169752.1"/>
    </source>
</evidence>
<evidence type="ECO:0000256" key="2">
    <source>
        <dbReference type="ARBA" id="ARBA00022833"/>
    </source>
</evidence>
<dbReference type="GO" id="GO:0008270">
    <property type="term" value="F:zinc ion binding"/>
    <property type="evidence" value="ECO:0007669"/>
    <property type="project" value="InterPro"/>
</dbReference>
<keyword evidence="6" id="KW-0539">Nucleus</keyword>
<accession>A0A8H6UWT1</accession>
<feature type="domain" description="Zn(2)-C6 fungal-type" evidence="8">
    <location>
        <begin position="242"/>
        <end position="272"/>
    </location>
</feature>
<dbReference type="PANTHER" id="PTHR47660">
    <property type="entry name" value="TRANSCRIPTION FACTOR WITH C2H2 AND ZN(2)-CYS(6) DNA BINDING DOMAIN (EUROFUNG)-RELATED-RELATED"/>
    <property type="match status" value="1"/>
</dbReference>
<dbReference type="InterPro" id="IPR036864">
    <property type="entry name" value="Zn2-C6_fun-type_DNA-bd_sf"/>
</dbReference>
<evidence type="ECO:0000256" key="1">
    <source>
        <dbReference type="ARBA" id="ARBA00022723"/>
    </source>
</evidence>
<dbReference type="Gene3D" id="4.10.240.10">
    <property type="entry name" value="Zn(2)-C6 fungal-type DNA-binding domain"/>
    <property type="match status" value="1"/>
</dbReference>
<dbReference type="PROSITE" id="PS00463">
    <property type="entry name" value="ZN2_CY6_FUNGAL_1"/>
    <property type="match status" value="1"/>
</dbReference>
<dbReference type="OrthoDB" id="5423818at2759"/>
<dbReference type="AlphaFoldDB" id="A0A8H6UWT1"/>
<evidence type="ECO:0000256" key="7">
    <source>
        <dbReference type="SAM" id="MobiDB-lite"/>
    </source>
</evidence>
<dbReference type="InterPro" id="IPR001138">
    <property type="entry name" value="Zn2Cys6_DnaBD"/>
</dbReference>
<keyword evidence="2" id="KW-0862">Zinc</keyword>
<gene>
    <name evidence="9" type="ORF">CNMCM5793_000590</name>
    <name evidence="10" type="ORF">CNMCM6106_004542</name>
</gene>
<dbReference type="GO" id="GO:0000981">
    <property type="term" value="F:DNA-binding transcription factor activity, RNA polymerase II-specific"/>
    <property type="evidence" value="ECO:0007669"/>
    <property type="project" value="InterPro"/>
</dbReference>
<evidence type="ECO:0000256" key="4">
    <source>
        <dbReference type="ARBA" id="ARBA00023125"/>
    </source>
</evidence>
<keyword evidence="3" id="KW-0805">Transcription regulation</keyword>
<evidence type="ECO:0000259" key="8">
    <source>
        <dbReference type="PROSITE" id="PS50048"/>
    </source>
</evidence>
<comment type="caution">
    <text evidence="10">The sequence shown here is derived from an EMBL/GenBank/DDBJ whole genome shotgun (WGS) entry which is preliminary data.</text>
</comment>
<keyword evidence="1" id="KW-0479">Metal-binding</keyword>
<evidence type="ECO:0000256" key="3">
    <source>
        <dbReference type="ARBA" id="ARBA00023015"/>
    </source>
</evidence>
<keyword evidence="5" id="KW-0804">Transcription</keyword>
<evidence type="ECO:0000313" key="11">
    <source>
        <dbReference type="Proteomes" id="UP000630445"/>
    </source>
</evidence>
<reference evidence="10" key="1">
    <citation type="submission" date="2020-06" db="EMBL/GenBank/DDBJ databases">
        <title>Draft genome sequences of strains closely related to Aspergillus parafelis and Aspergillus hiratsukae.</title>
        <authorList>
            <person name="Dos Santos R.A.C."/>
            <person name="Rivero-Menendez O."/>
            <person name="Steenwyk J.L."/>
            <person name="Mead M.E."/>
            <person name="Goldman G.H."/>
            <person name="Alastruey-Izquierdo A."/>
            <person name="Rokas A."/>
        </authorList>
    </citation>
    <scope>NUCLEOTIDE SEQUENCE</scope>
    <source>
        <strain evidence="9">CNM-CM5793</strain>
        <strain evidence="10">CNM-CM6106</strain>
    </source>
</reference>
<name>A0A8H6UWT1_9EURO</name>
<dbReference type="SMART" id="SM00066">
    <property type="entry name" value="GAL4"/>
    <property type="match status" value="1"/>
</dbReference>
<evidence type="ECO:0000256" key="5">
    <source>
        <dbReference type="ARBA" id="ARBA00023163"/>
    </source>
</evidence>
<feature type="compositionally biased region" description="Basic and acidic residues" evidence="7">
    <location>
        <begin position="290"/>
        <end position="304"/>
    </location>
</feature>
<protein>
    <recommendedName>
        <fullName evidence="8">Zn(2)-C6 fungal-type domain-containing protein</fullName>
    </recommendedName>
</protein>
<dbReference type="PROSITE" id="PS50048">
    <property type="entry name" value="ZN2_CY6_FUNGAL_2"/>
    <property type="match status" value="1"/>
</dbReference>
<sequence>MDHPSISHTRSDSSIRSLPSSTQWSAVWPLAPTTPPHRRESALHFSAKIFNGSRRETMHQTHRIGVKIEAHFGQPPIRSSSAAPAKPPLVQFNECVEAEEVLFDYQFEDYEAARGGGGRIAVAIEDEWSRTSGCGRRTSLGGIAMRTVYGHLGQDGYHKFVHQALDIREEDTSFLWSIGRVHASQGYFSSNILLEVYDEINIRDRGENIHSNVSRCHGDLRDRRRRRCIKTADQERTSKRKSCETCAQKKVRCSTTPPACGRCVQTRTPCHYPPTSVPANPAAAAAAAAGREDNQDSNNHDRSIPKAPSSCLVAATPLADTPATLPTLSEVDFPHLQHCQSHPQEALDPLLAPWSPMLTSTNIHQMLHPFADSTLFARHDLCAVDSLPWVDDLSPLSEHFSPDATLDAAWLPPPLMPLHKLSKNPLIGQSVGRRTTQSVEDEPPQLSEQLTFGQDFLPPSGKLSSREAKDAAPAAADG</sequence>
<dbReference type="GO" id="GO:0003677">
    <property type="term" value="F:DNA binding"/>
    <property type="evidence" value="ECO:0007669"/>
    <property type="project" value="UniProtKB-KW"/>
</dbReference>
<dbReference type="EMBL" id="JACBAD010002014">
    <property type="protein sequence ID" value="KAF7122565.1"/>
    <property type="molecule type" value="Genomic_DNA"/>
</dbReference>
<dbReference type="Pfam" id="PF00172">
    <property type="entry name" value="Zn_clus"/>
    <property type="match status" value="1"/>
</dbReference>
<dbReference type="Proteomes" id="UP000630445">
    <property type="component" value="Unassembled WGS sequence"/>
</dbReference>
<dbReference type="SUPFAM" id="SSF57701">
    <property type="entry name" value="Zn2/Cys6 DNA-binding domain"/>
    <property type="match status" value="1"/>
</dbReference>
<evidence type="ECO:0000313" key="9">
    <source>
        <dbReference type="EMBL" id="KAF7122565.1"/>
    </source>
</evidence>
<keyword evidence="4" id="KW-0238">DNA-binding</keyword>